<name>A0A5J4R8R8_9ZZZZ</name>
<accession>A0A5J4R8R8</accession>
<sequence length="443" mass="52770">MEYTPDFNKDKLSENIKDQPWYPYEWKNDPTIQCMLVMIDAIHDKFSNQENLWQSLVLNGNVSFYFLPLSEMGLTDDLYIKMNSRGKPLTPFEHFKAEFEKIIQQHSEELSKEINHKFDIEWTDMLFPFRGANNIIDDEFMRYFHFVSDIICYQSGIESEQDEFKLAEHLYGKTNEMALKNIEYLKNSFDCWCKIDKGIVNFFNNIFSQSTYESGKVKLYQNDLNIFKECCDNYGDLIGDRNRKFPLNKILLLFAINTYLLNKDKVLENDFIRRIRIIRNLIWNSQFEIREDRMQRLLSEVNIIIIEGDIPISEKGELGFNDNQKEEERNKIEYLKTNQQMEDELFRLEDHSLLKGCVVIVGLENSVNFTKFKLLFDNCNKDLINRILLSLGDYSQQDSWRVQIGVDSRSQEKVWSDLFHPTKQRQRFGFTSQFQRLLILIIN</sequence>
<reference evidence="1" key="1">
    <citation type="submission" date="2019-03" db="EMBL/GenBank/DDBJ databases">
        <title>Single cell metagenomics reveals metabolic interactions within the superorganism composed of flagellate Streblomastix strix and complex community of Bacteroidetes bacteria on its surface.</title>
        <authorList>
            <person name="Treitli S.C."/>
            <person name="Kolisko M."/>
            <person name="Husnik F."/>
            <person name="Keeling P."/>
            <person name="Hampl V."/>
        </authorList>
    </citation>
    <scope>NUCLEOTIDE SEQUENCE</scope>
    <source>
        <strain evidence="1">STM</strain>
    </source>
</reference>
<comment type="caution">
    <text evidence="1">The sequence shown here is derived from an EMBL/GenBank/DDBJ whole genome shotgun (WGS) entry which is preliminary data.</text>
</comment>
<evidence type="ECO:0000313" key="1">
    <source>
        <dbReference type="EMBL" id="KAA6329431.1"/>
    </source>
</evidence>
<dbReference type="AlphaFoldDB" id="A0A5J4R8R8"/>
<dbReference type="EMBL" id="SNRY01001650">
    <property type="protein sequence ID" value="KAA6329431.1"/>
    <property type="molecule type" value="Genomic_DNA"/>
</dbReference>
<protein>
    <submittedName>
        <fullName evidence="1">Uncharacterized protein</fullName>
    </submittedName>
</protein>
<gene>
    <name evidence="1" type="ORF">EZS27_021768</name>
</gene>
<proteinExistence type="predicted"/>
<organism evidence="1">
    <name type="scientific">termite gut metagenome</name>
    <dbReference type="NCBI Taxonomy" id="433724"/>
    <lineage>
        <taxon>unclassified sequences</taxon>
        <taxon>metagenomes</taxon>
        <taxon>organismal metagenomes</taxon>
    </lineage>
</organism>